<dbReference type="Pfam" id="PF02518">
    <property type="entry name" value="HATPase_c"/>
    <property type="match status" value="1"/>
</dbReference>
<evidence type="ECO:0000256" key="4">
    <source>
        <dbReference type="ARBA" id="ARBA00022679"/>
    </source>
</evidence>
<evidence type="ECO:0000313" key="10">
    <source>
        <dbReference type="Proteomes" id="UP001596113"/>
    </source>
</evidence>
<proteinExistence type="predicted"/>
<keyword evidence="6 7" id="KW-0472">Membrane</keyword>
<keyword evidence="10" id="KW-1185">Reference proteome</keyword>
<feature type="domain" description="HAMP" evidence="8">
    <location>
        <begin position="303"/>
        <end position="355"/>
    </location>
</feature>
<evidence type="ECO:0000256" key="5">
    <source>
        <dbReference type="ARBA" id="ARBA00022777"/>
    </source>
</evidence>
<comment type="subcellular location">
    <subcellularLocation>
        <location evidence="1">Cell membrane</location>
        <topology evidence="1">Multi-pass membrane protein</topology>
    </subcellularLocation>
</comment>
<evidence type="ECO:0000256" key="1">
    <source>
        <dbReference type="ARBA" id="ARBA00004651"/>
    </source>
</evidence>
<dbReference type="InterPro" id="IPR010559">
    <property type="entry name" value="Sig_transdc_His_kin_internal"/>
</dbReference>
<dbReference type="Gene3D" id="3.30.565.10">
    <property type="entry name" value="Histidine kinase-like ATPase, C-terminal domain"/>
    <property type="match status" value="1"/>
</dbReference>
<dbReference type="SUPFAM" id="SSF158472">
    <property type="entry name" value="HAMP domain-like"/>
    <property type="match status" value="1"/>
</dbReference>
<keyword evidence="5 9" id="KW-0418">Kinase</keyword>
<dbReference type="EC" id="2.7.13.3" evidence="9"/>
<keyword evidence="7" id="KW-0812">Transmembrane</keyword>
<sequence length="574" mass="66558">MNTMFPLRYGIFLKLWTTFLAILIPIYAIAFLMSKSGVDIMRQQIYHLMEQKSAYFVSSMDSEFERISRLQLEFLSDSDLQDLSNRPETLKVYERTKAYNDLLTKLKTLASSSRYIKEAFVLMQHDNRRLSSVNGYTEMDPGEFSSFSGLKKFTSSGLSYKNDQVYFILGFPQLSSSTFLLVIEISLDKIREEIRNPNTIGDGLAYIKSNDDGTAMSVSSFDRDAYGELLAGEIATEEGTVIHVQDKSYLRFAERFKSVNWSYVMLVDEKKVLQPVLPFKRWLWILSALSVFVVFVVSLSLLRVIHKPMLKLLKAFRQIETGQFDVHLQHRTRDEFNYVYDQFNQTVIRLNILVKQVYEQTIRSQRSELKQLQSQINPHFFYNSLYILYRMAQEEDYEGVSAMSKHLGDYFKFITQNKSDVVSLDKEIQHAAVYVSIQQLRFHDRIVFRFDIEGPADEWEVPRLIIQPFLENAIVHGHEHTIRDGRVDVRIRCDESVLVVEIEDNGKGVESDALHEWERKLRTQDETDDHALWNVHRRLQLRYGAASGIRLQTGSSGGLLVTITINRKGNGTDV</sequence>
<dbReference type="InterPro" id="IPR050640">
    <property type="entry name" value="Bact_2-comp_sensor_kinase"/>
</dbReference>
<dbReference type="Gene3D" id="6.10.340.10">
    <property type="match status" value="1"/>
</dbReference>
<dbReference type="InterPro" id="IPR036890">
    <property type="entry name" value="HATPase_C_sf"/>
</dbReference>
<keyword evidence="3" id="KW-0597">Phosphoprotein</keyword>
<feature type="transmembrane region" description="Helical" evidence="7">
    <location>
        <begin position="282"/>
        <end position="305"/>
    </location>
</feature>
<comment type="caution">
    <text evidence="9">The sequence shown here is derived from an EMBL/GenBank/DDBJ whole genome shotgun (WGS) entry which is preliminary data.</text>
</comment>
<keyword evidence="4 9" id="KW-0808">Transferase</keyword>
<dbReference type="RefSeq" id="WP_378131442.1">
    <property type="nucleotide sequence ID" value="NZ_JBHSMI010000015.1"/>
</dbReference>
<reference evidence="10" key="1">
    <citation type="journal article" date="2019" name="Int. J. Syst. Evol. Microbiol.">
        <title>The Global Catalogue of Microorganisms (GCM) 10K type strain sequencing project: providing services to taxonomists for standard genome sequencing and annotation.</title>
        <authorList>
            <consortium name="The Broad Institute Genomics Platform"/>
            <consortium name="The Broad Institute Genome Sequencing Center for Infectious Disease"/>
            <person name="Wu L."/>
            <person name="Ma J."/>
        </authorList>
    </citation>
    <scope>NUCLEOTIDE SEQUENCE [LARGE SCALE GENOMIC DNA]</scope>
    <source>
        <strain evidence="10">CGMCC 1.18575</strain>
    </source>
</reference>
<evidence type="ECO:0000313" key="9">
    <source>
        <dbReference type="EMBL" id="MFC5402722.1"/>
    </source>
</evidence>
<accession>A0ABW0HRH4</accession>
<evidence type="ECO:0000256" key="6">
    <source>
        <dbReference type="ARBA" id="ARBA00023136"/>
    </source>
</evidence>
<dbReference type="GO" id="GO:0004673">
    <property type="term" value="F:protein histidine kinase activity"/>
    <property type="evidence" value="ECO:0007669"/>
    <property type="project" value="UniProtKB-EC"/>
</dbReference>
<dbReference type="Pfam" id="PF06580">
    <property type="entry name" value="His_kinase"/>
    <property type="match status" value="1"/>
</dbReference>
<organism evidence="9 10">
    <name type="scientific">Cohnella soli</name>
    <dbReference type="NCBI Taxonomy" id="425005"/>
    <lineage>
        <taxon>Bacteria</taxon>
        <taxon>Bacillati</taxon>
        <taxon>Bacillota</taxon>
        <taxon>Bacilli</taxon>
        <taxon>Bacillales</taxon>
        <taxon>Paenibacillaceae</taxon>
        <taxon>Cohnella</taxon>
    </lineage>
</organism>
<dbReference type="PROSITE" id="PS50885">
    <property type="entry name" value="HAMP"/>
    <property type="match status" value="1"/>
</dbReference>
<dbReference type="InterPro" id="IPR003660">
    <property type="entry name" value="HAMP_dom"/>
</dbReference>
<dbReference type="PANTHER" id="PTHR34220:SF7">
    <property type="entry name" value="SENSOR HISTIDINE KINASE YPDA"/>
    <property type="match status" value="1"/>
</dbReference>
<feature type="transmembrane region" description="Helical" evidence="7">
    <location>
        <begin position="12"/>
        <end position="33"/>
    </location>
</feature>
<keyword evidence="2" id="KW-1003">Cell membrane</keyword>
<evidence type="ECO:0000256" key="2">
    <source>
        <dbReference type="ARBA" id="ARBA00022475"/>
    </source>
</evidence>
<name>A0ABW0HRH4_9BACL</name>
<dbReference type="CDD" id="cd06225">
    <property type="entry name" value="HAMP"/>
    <property type="match status" value="1"/>
</dbReference>
<gene>
    <name evidence="9" type="ORF">ACFPOF_08210</name>
</gene>
<evidence type="ECO:0000259" key="8">
    <source>
        <dbReference type="PROSITE" id="PS50885"/>
    </source>
</evidence>
<dbReference type="EMBL" id="JBHSMI010000015">
    <property type="protein sequence ID" value="MFC5402722.1"/>
    <property type="molecule type" value="Genomic_DNA"/>
</dbReference>
<keyword evidence="7" id="KW-1133">Transmembrane helix</keyword>
<dbReference type="PANTHER" id="PTHR34220">
    <property type="entry name" value="SENSOR HISTIDINE KINASE YPDA"/>
    <property type="match status" value="1"/>
</dbReference>
<dbReference type="SUPFAM" id="SSF55874">
    <property type="entry name" value="ATPase domain of HSP90 chaperone/DNA topoisomerase II/histidine kinase"/>
    <property type="match status" value="1"/>
</dbReference>
<dbReference type="InterPro" id="IPR003594">
    <property type="entry name" value="HATPase_dom"/>
</dbReference>
<evidence type="ECO:0000256" key="3">
    <source>
        <dbReference type="ARBA" id="ARBA00022553"/>
    </source>
</evidence>
<dbReference type="Proteomes" id="UP001596113">
    <property type="component" value="Unassembled WGS sequence"/>
</dbReference>
<evidence type="ECO:0000256" key="7">
    <source>
        <dbReference type="SAM" id="Phobius"/>
    </source>
</evidence>
<protein>
    <submittedName>
        <fullName evidence="9">Sensor histidine kinase</fullName>
        <ecNumber evidence="9">2.7.13.3</ecNumber>
    </submittedName>
</protein>